<feature type="domain" description="HTH marR-type" evidence="4">
    <location>
        <begin position="1"/>
        <end position="137"/>
    </location>
</feature>
<dbReference type="SMART" id="SM00347">
    <property type="entry name" value="HTH_MARR"/>
    <property type="match status" value="1"/>
</dbReference>
<dbReference type="PROSITE" id="PS50995">
    <property type="entry name" value="HTH_MARR_2"/>
    <property type="match status" value="1"/>
</dbReference>
<dbReference type="PANTHER" id="PTHR42756:SF1">
    <property type="entry name" value="TRANSCRIPTIONAL REPRESSOR OF EMRAB OPERON"/>
    <property type="match status" value="1"/>
</dbReference>
<dbReference type="Proteomes" id="UP001596047">
    <property type="component" value="Unassembled WGS sequence"/>
</dbReference>
<dbReference type="PANTHER" id="PTHR42756">
    <property type="entry name" value="TRANSCRIPTIONAL REGULATOR, MARR"/>
    <property type="match status" value="1"/>
</dbReference>
<comment type="caution">
    <text evidence="5">The sequence shown here is derived from an EMBL/GenBank/DDBJ whole genome shotgun (WGS) entry which is preliminary data.</text>
</comment>
<keyword evidence="2" id="KW-0238">DNA-binding</keyword>
<evidence type="ECO:0000256" key="1">
    <source>
        <dbReference type="ARBA" id="ARBA00023015"/>
    </source>
</evidence>
<evidence type="ECO:0000259" key="4">
    <source>
        <dbReference type="PROSITE" id="PS50995"/>
    </source>
</evidence>
<proteinExistence type="predicted"/>
<dbReference type="Pfam" id="PF01047">
    <property type="entry name" value="MarR"/>
    <property type="match status" value="1"/>
</dbReference>
<dbReference type="EMBL" id="JBHSOW010000098">
    <property type="protein sequence ID" value="MFC5652543.1"/>
    <property type="molecule type" value="Genomic_DNA"/>
</dbReference>
<organism evidence="5 6">
    <name type="scientific">Paenibacillus solisilvae</name>
    <dbReference type="NCBI Taxonomy" id="2486751"/>
    <lineage>
        <taxon>Bacteria</taxon>
        <taxon>Bacillati</taxon>
        <taxon>Bacillota</taxon>
        <taxon>Bacilli</taxon>
        <taxon>Bacillales</taxon>
        <taxon>Paenibacillaceae</taxon>
        <taxon>Paenibacillus</taxon>
    </lineage>
</organism>
<dbReference type="InterPro" id="IPR023187">
    <property type="entry name" value="Tscrpt_reg_MarR-type_CS"/>
</dbReference>
<keyword evidence="1" id="KW-0805">Transcription regulation</keyword>
<gene>
    <name evidence="5" type="ORF">ACFPYJ_26175</name>
</gene>
<dbReference type="InterPro" id="IPR036388">
    <property type="entry name" value="WH-like_DNA-bd_sf"/>
</dbReference>
<keyword evidence="3" id="KW-0804">Transcription</keyword>
<keyword evidence="6" id="KW-1185">Reference proteome</keyword>
<dbReference type="InterPro" id="IPR036390">
    <property type="entry name" value="WH_DNA-bd_sf"/>
</dbReference>
<evidence type="ECO:0000313" key="5">
    <source>
        <dbReference type="EMBL" id="MFC5652543.1"/>
    </source>
</evidence>
<reference evidence="6" key="1">
    <citation type="journal article" date="2019" name="Int. J. Syst. Evol. Microbiol.">
        <title>The Global Catalogue of Microorganisms (GCM) 10K type strain sequencing project: providing services to taxonomists for standard genome sequencing and annotation.</title>
        <authorList>
            <consortium name="The Broad Institute Genomics Platform"/>
            <consortium name="The Broad Institute Genome Sequencing Center for Infectious Disease"/>
            <person name="Wu L."/>
            <person name="Ma J."/>
        </authorList>
    </citation>
    <scope>NUCLEOTIDE SEQUENCE [LARGE SCALE GENOMIC DNA]</scope>
    <source>
        <strain evidence="6">CGMCC 1.3240</strain>
    </source>
</reference>
<evidence type="ECO:0000256" key="3">
    <source>
        <dbReference type="ARBA" id="ARBA00023163"/>
    </source>
</evidence>
<dbReference type="InterPro" id="IPR000835">
    <property type="entry name" value="HTH_MarR-typ"/>
</dbReference>
<dbReference type="Gene3D" id="1.10.10.10">
    <property type="entry name" value="Winged helix-like DNA-binding domain superfamily/Winged helix DNA-binding domain"/>
    <property type="match status" value="1"/>
</dbReference>
<sequence length="141" mass="16007">MKKQSIETIELELAIMVRRITSATSDKKYSNLDRSAYLLLFHISTQGSAGVKALAEEFHLDISTASRQAAALEQKGYVFKTPDPLDGRAYSLQLTELGAQELAAYRQARFERITTMLGDWTDEESRQFGQLLRKFNRSLRS</sequence>
<name>A0ABW0W2Z4_9BACL</name>
<dbReference type="PROSITE" id="PS01117">
    <property type="entry name" value="HTH_MARR_1"/>
    <property type="match status" value="1"/>
</dbReference>
<dbReference type="SUPFAM" id="SSF46785">
    <property type="entry name" value="Winged helix' DNA-binding domain"/>
    <property type="match status" value="1"/>
</dbReference>
<dbReference type="RefSeq" id="WP_379191184.1">
    <property type="nucleotide sequence ID" value="NZ_JBHSOW010000098.1"/>
</dbReference>
<evidence type="ECO:0000256" key="2">
    <source>
        <dbReference type="ARBA" id="ARBA00023125"/>
    </source>
</evidence>
<evidence type="ECO:0000313" key="6">
    <source>
        <dbReference type="Proteomes" id="UP001596047"/>
    </source>
</evidence>
<accession>A0ABW0W2Z4</accession>
<dbReference type="PRINTS" id="PR00598">
    <property type="entry name" value="HTHMARR"/>
</dbReference>
<protein>
    <submittedName>
        <fullName evidence="5">MarR family winged helix-turn-helix transcriptional regulator</fullName>
    </submittedName>
</protein>